<keyword evidence="2" id="KW-1185">Reference proteome</keyword>
<dbReference type="Gene3D" id="2.40.10.180">
    <property type="entry name" value="Phage tail proteins"/>
    <property type="match status" value="1"/>
</dbReference>
<organism evidence="1 2">
    <name type="scientific">Roseomonas alba</name>
    <dbReference type="NCBI Taxonomy" id="2846776"/>
    <lineage>
        <taxon>Bacteria</taxon>
        <taxon>Pseudomonadati</taxon>
        <taxon>Pseudomonadota</taxon>
        <taxon>Alphaproteobacteria</taxon>
        <taxon>Acetobacterales</taxon>
        <taxon>Roseomonadaceae</taxon>
        <taxon>Roseomonas</taxon>
    </lineage>
</organism>
<dbReference type="InterPro" id="IPR053734">
    <property type="entry name" value="Phage_Head-Tail_Connect_sf"/>
</dbReference>
<accession>A0ABS7ACF4</accession>
<name>A0ABS7ACF4_9PROT</name>
<comment type="caution">
    <text evidence="1">The sequence shown here is derived from an EMBL/GenBank/DDBJ whole genome shotgun (WGS) entry which is preliminary data.</text>
</comment>
<proteinExistence type="predicted"/>
<dbReference type="Proteomes" id="UP001196565">
    <property type="component" value="Unassembled WGS sequence"/>
</dbReference>
<evidence type="ECO:0000313" key="1">
    <source>
        <dbReference type="EMBL" id="MBW6399986.1"/>
    </source>
</evidence>
<evidence type="ECO:0000313" key="2">
    <source>
        <dbReference type="Proteomes" id="UP001196565"/>
    </source>
</evidence>
<gene>
    <name evidence="1" type="ORF">KPL78_19150</name>
</gene>
<dbReference type="EMBL" id="JAHYBZ010000007">
    <property type="protein sequence ID" value="MBW6399986.1"/>
    <property type="molecule type" value="Genomic_DNA"/>
</dbReference>
<dbReference type="InterPro" id="IPR008018">
    <property type="entry name" value="Phage_tail_attach_FII"/>
</dbReference>
<sequence length="117" mass="12074">MRIVGSREPIVYTRLRDGASFTVPGVFDRQHVEVGFDGDGAPVTAFRTVVYLRLADMPGGHPPQQGDSVVRGGGTWVVAEVQPDAIDAFCLVLGGQAATDVGGAWPVVGGAPVSSGP</sequence>
<reference evidence="1 2" key="1">
    <citation type="submission" date="2021-07" db="EMBL/GenBank/DDBJ databases">
        <authorList>
            <person name="So Y."/>
        </authorList>
    </citation>
    <scope>NUCLEOTIDE SEQUENCE [LARGE SCALE GENOMIC DNA]</scope>
    <source>
        <strain evidence="1 2">HJA6</strain>
    </source>
</reference>
<protein>
    <submittedName>
        <fullName evidence="1">Uncharacterized protein</fullName>
    </submittedName>
</protein>
<dbReference type="Pfam" id="PF05354">
    <property type="entry name" value="Phage_attach"/>
    <property type="match status" value="1"/>
</dbReference>